<evidence type="ECO:0000313" key="2">
    <source>
        <dbReference type="Proteomes" id="UP001158576"/>
    </source>
</evidence>
<dbReference type="SUPFAM" id="SSF69322">
    <property type="entry name" value="Tricorn protease domain 2"/>
    <property type="match status" value="1"/>
</dbReference>
<dbReference type="PANTHER" id="PTHR32215:SF0">
    <property type="entry name" value="CILIA- AND FLAGELLA-ASSOCIATED PROTEIN 57"/>
    <property type="match status" value="1"/>
</dbReference>
<reference evidence="1 2" key="1">
    <citation type="submission" date="2021-04" db="EMBL/GenBank/DDBJ databases">
        <authorList>
            <person name="Bliznina A."/>
        </authorList>
    </citation>
    <scope>NUCLEOTIDE SEQUENCE [LARGE SCALE GENOMIC DNA]</scope>
</reference>
<dbReference type="Proteomes" id="UP001158576">
    <property type="component" value="Chromosome 1"/>
</dbReference>
<keyword evidence="2" id="KW-1185">Reference proteome</keyword>
<dbReference type="EMBL" id="OU015566">
    <property type="protein sequence ID" value="CAG5106063.1"/>
    <property type="molecule type" value="Genomic_DNA"/>
</dbReference>
<proteinExistence type="predicted"/>
<dbReference type="InterPro" id="IPR052993">
    <property type="entry name" value="CFA-57"/>
</dbReference>
<evidence type="ECO:0000313" key="1">
    <source>
        <dbReference type="EMBL" id="CAG5106063.1"/>
    </source>
</evidence>
<gene>
    <name evidence="1" type="ORF">OKIOD_LOCUS11431</name>
</gene>
<dbReference type="PANTHER" id="PTHR32215">
    <property type="entry name" value="CILIA- AND FLAGELLA-ASSOCIATED PROTEIN 57"/>
    <property type="match status" value="1"/>
</dbReference>
<name>A0ABN7SX73_OIKDI</name>
<protein>
    <submittedName>
        <fullName evidence="1">Oidioi.mRNA.OKI2018_I69.chr1.g2666.t1.cds</fullName>
    </submittedName>
</protein>
<dbReference type="Gene3D" id="2.130.10.10">
    <property type="entry name" value="YVTN repeat-like/Quinoprotein amine dehydrogenase"/>
    <property type="match status" value="1"/>
</dbReference>
<sequence length="129" mass="14424">MVSDNQQAGGMSLAVASPQFGFGYRPQVPGGLRFSDEQTILFAAGNQIARLNLEQKTMKFVPGSEICQKITSVALSPNNRYLAVSEKTHDDKAQIIIYDLMTDTPKKRKVLTREESETKLIKINRNTDY</sequence>
<organism evidence="1 2">
    <name type="scientific">Oikopleura dioica</name>
    <name type="common">Tunicate</name>
    <dbReference type="NCBI Taxonomy" id="34765"/>
    <lineage>
        <taxon>Eukaryota</taxon>
        <taxon>Metazoa</taxon>
        <taxon>Chordata</taxon>
        <taxon>Tunicata</taxon>
        <taxon>Appendicularia</taxon>
        <taxon>Copelata</taxon>
        <taxon>Oikopleuridae</taxon>
        <taxon>Oikopleura</taxon>
    </lineage>
</organism>
<accession>A0ABN7SX73</accession>
<dbReference type="InterPro" id="IPR015943">
    <property type="entry name" value="WD40/YVTN_repeat-like_dom_sf"/>
</dbReference>